<comment type="caution">
    <text evidence="1">The sequence shown here is derived from an EMBL/GenBank/DDBJ whole genome shotgun (WGS) entry which is preliminary data.</text>
</comment>
<accession>A0A9Q4FYR2</accession>
<dbReference type="Proteomes" id="UP001057753">
    <property type="component" value="Unassembled WGS sequence"/>
</dbReference>
<dbReference type="InterPro" id="IPR021617">
    <property type="entry name" value="DUF3231"/>
</dbReference>
<dbReference type="Pfam" id="PF11553">
    <property type="entry name" value="DUF3231"/>
    <property type="match status" value="1"/>
</dbReference>
<gene>
    <name evidence="1" type="ORF">HXA33_15540</name>
</gene>
<proteinExistence type="predicted"/>
<protein>
    <submittedName>
        <fullName evidence="1">DUF3231 family protein</fullName>
    </submittedName>
</protein>
<evidence type="ECO:0000313" key="1">
    <source>
        <dbReference type="EMBL" id="MCR6097950.1"/>
    </source>
</evidence>
<dbReference type="EMBL" id="JABXYM010000001">
    <property type="protein sequence ID" value="MCR6097950.1"/>
    <property type="molecule type" value="Genomic_DNA"/>
</dbReference>
<sequence>MGILSGNQQNEPMHYGEIFSAWTHLAGMKSTIATYQIFENHCGDDDLLTIINSLIGLARQEEKQLETLLKENGIALPPSPPERPKASLEDIPAGAKYNDPEIAMAISSDLAAGLIADSKAMGQSTREDIAMMYGQFHTAKAQEAGKLLRLNKEKGWLVVPPLHEKPRELQMN</sequence>
<reference evidence="1" key="1">
    <citation type="submission" date="2020-06" db="EMBL/GenBank/DDBJ databases">
        <title>Insight into the genomes of haloalkaliphilic bacilli from Kenyan soda lakes.</title>
        <authorList>
            <person name="Mwirichia R."/>
            <person name="Villamizar G.C."/>
            <person name="Poehlein A."/>
            <person name="Mugweru J."/>
            <person name="Kipnyargis A."/>
            <person name="Kiplimo D."/>
            <person name="Orwa P."/>
            <person name="Daniel R."/>
        </authorList>
    </citation>
    <scope>NUCLEOTIDE SEQUENCE</scope>
    <source>
        <strain evidence="1">B1096_S55</strain>
    </source>
</reference>
<dbReference type="InterPro" id="IPR012347">
    <property type="entry name" value="Ferritin-like"/>
</dbReference>
<dbReference type="RefSeq" id="WP_257822322.1">
    <property type="nucleotide sequence ID" value="NZ_JABXYM010000001.1"/>
</dbReference>
<evidence type="ECO:0000313" key="2">
    <source>
        <dbReference type="Proteomes" id="UP001057753"/>
    </source>
</evidence>
<organism evidence="1 2">
    <name type="scientific">Salipaludibacillus agaradhaerens</name>
    <name type="common">Bacillus agaradhaerens</name>
    <dbReference type="NCBI Taxonomy" id="76935"/>
    <lineage>
        <taxon>Bacteria</taxon>
        <taxon>Bacillati</taxon>
        <taxon>Bacillota</taxon>
        <taxon>Bacilli</taxon>
        <taxon>Bacillales</taxon>
        <taxon>Bacillaceae</taxon>
    </lineage>
</organism>
<dbReference type="Gene3D" id="1.20.1260.10">
    <property type="match status" value="1"/>
</dbReference>
<name>A0A9Q4FYR2_SALAG</name>
<dbReference type="AlphaFoldDB" id="A0A9Q4FYR2"/>
<keyword evidence="2" id="KW-1185">Reference proteome</keyword>